<dbReference type="STRING" id="376427.SAMN04487954_104199"/>
<keyword evidence="10" id="KW-1185">Reference proteome</keyword>
<dbReference type="GO" id="GO:1990281">
    <property type="term" value="C:efflux pump complex"/>
    <property type="evidence" value="ECO:0007669"/>
    <property type="project" value="TreeGrafter"/>
</dbReference>
<comment type="similarity">
    <text evidence="2">Belongs to the outer membrane factor (OMF) (TC 1.B.17) family.</text>
</comment>
<evidence type="ECO:0000256" key="6">
    <source>
        <dbReference type="ARBA" id="ARBA00023136"/>
    </source>
</evidence>
<evidence type="ECO:0000256" key="8">
    <source>
        <dbReference type="SAM" id="Phobius"/>
    </source>
</evidence>
<protein>
    <submittedName>
        <fullName evidence="9">Outer membrane protein</fullName>
    </submittedName>
</protein>
<evidence type="ECO:0000256" key="1">
    <source>
        <dbReference type="ARBA" id="ARBA00004442"/>
    </source>
</evidence>
<organism evidence="9 10">
    <name type="scientific">Billgrantia gudaonensis</name>
    <dbReference type="NCBI Taxonomy" id="376427"/>
    <lineage>
        <taxon>Bacteria</taxon>
        <taxon>Pseudomonadati</taxon>
        <taxon>Pseudomonadota</taxon>
        <taxon>Gammaproteobacteria</taxon>
        <taxon>Oceanospirillales</taxon>
        <taxon>Halomonadaceae</taxon>
        <taxon>Billgrantia</taxon>
    </lineage>
</organism>
<keyword evidence="6 8" id="KW-0472">Membrane</keyword>
<reference evidence="9 10" key="1">
    <citation type="submission" date="2016-10" db="EMBL/GenBank/DDBJ databases">
        <authorList>
            <person name="de Groot N.N."/>
        </authorList>
    </citation>
    <scope>NUCLEOTIDE SEQUENCE [LARGE SCALE GENOMIC DNA]</scope>
    <source>
        <strain evidence="9 10">CGMCC 1.6133</strain>
    </source>
</reference>
<dbReference type="GO" id="GO:0009279">
    <property type="term" value="C:cell outer membrane"/>
    <property type="evidence" value="ECO:0007669"/>
    <property type="project" value="UniProtKB-SubCell"/>
</dbReference>
<evidence type="ECO:0000256" key="2">
    <source>
        <dbReference type="ARBA" id="ARBA00007613"/>
    </source>
</evidence>
<evidence type="ECO:0000256" key="5">
    <source>
        <dbReference type="ARBA" id="ARBA00022692"/>
    </source>
</evidence>
<keyword evidence="5 8" id="KW-0812">Transmembrane</keyword>
<keyword evidence="4" id="KW-1134">Transmembrane beta strand</keyword>
<evidence type="ECO:0000313" key="9">
    <source>
        <dbReference type="EMBL" id="SDJ36666.1"/>
    </source>
</evidence>
<evidence type="ECO:0000256" key="4">
    <source>
        <dbReference type="ARBA" id="ARBA00022452"/>
    </source>
</evidence>
<feature type="transmembrane region" description="Helical" evidence="8">
    <location>
        <begin position="20"/>
        <end position="42"/>
    </location>
</feature>
<gene>
    <name evidence="9" type="ORF">SAMN04487954_104199</name>
</gene>
<dbReference type="PANTHER" id="PTHR30026:SF20">
    <property type="entry name" value="OUTER MEMBRANE PROTEIN TOLC"/>
    <property type="match status" value="1"/>
</dbReference>
<comment type="subcellular location">
    <subcellularLocation>
        <location evidence="1">Cell outer membrane</location>
    </subcellularLocation>
</comment>
<dbReference type="InterPro" id="IPR010130">
    <property type="entry name" value="T1SS_OMP_TolC"/>
</dbReference>
<keyword evidence="3" id="KW-0813">Transport</keyword>
<dbReference type="InterPro" id="IPR003423">
    <property type="entry name" value="OMP_efflux"/>
</dbReference>
<dbReference type="Pfam" id="PF02321">
    <property type="entry name" value="OEP"/>
    <property type="match status" value="2"/>
</dbReference>
<sequence>MTANVPCRPDSVAPRVFSRLPMAGAVAVSLLAVSGFALAVGLSDSLALAERNDPEYREEFYGRQAVDERYVQARAALLPQVTLTAERIERQQDIVSSDNEEYASGSTSFPTTTYGASIEQSIYDYSRWAELDKAKLEIQQASAELEVARQDLFLRVARRYFDALSLYETLHFVRAEKSSVEANFEMVKTRHEDGLAREVDLLDAEARLQQVVARELEVENELRDALEGLAEVTGERPSALRPVNDSLELSRPDPDSVDAWLELAVERSPRLQAARLAGDVASQEVKVRRGGHYPTLDLVVSYDSEETEGSLFGGGSEVETQDIAVSLNVPIYRGGMTSSRVREGESRISAAQSRLEGVVRNIDRQVQGGYQGILTAMARERSLTESLEASERVVESREVGVESGVIPVLDLLDAERDLFFARSELASARYDYLLSVLELKHAAGVLAPEEFERIDALLGDEANVLAMGQR</sequence>
<evidence type="ECO:0000256" key="7">
    <source>
        <dbReference type="ARBA" id="ARBA00023237"/>
    </source>
</evidence>
<proteinExistence type="inferred from homology"/>
<dbReference type="GO" id="GO:0015562">
    <property type="term" value="F:efflux transmembrane transporter activity"/>
    <property type="evidence" value="ECO:0007669"/>
    <property type="project" value="InterPro"/>
</dbReference>
<evidence type="ECO:0000256" key="3">
    <source>
        <dbReference type="ARBA" id="ARBA00022448"/>
    </source>
</evidence>
<dbReference type="PANTHER" id="PTHR30026">
    <property type="entry name" value="OUTER MEMBRANE PROTEIN TOLC"/>
    <property type="match status" value="1"/>
</dbReference>
<dbReference type="EMBL" id="FNES01000004">
    <property type="protein sequence ID" value="SDJ36666.1"/>
    <property type="molecule type" value="Genomic_DNA"/>
</dbReference>
<keyword evidence="8" id="KW-1133">Transmembrane helix</keyword>
<keyword evidence="7" id="KW-0998">Cell outer membrane</keyword>
<name>A0A1G8T584_9GAMM</name>
<dbReference type="GO" id="GO:0015288">
    <property type="term" value="F:porin activity"/>
    <property type="evidence" value="ECO:0007669"/>
    <property type="project" value="TreeGrafter"/>
</dbReference>
<dbReference type="SUPFAM" id="SSF56954">
    <property type="entry name" value="Outer membrane efflux proteins (OEP)"/>
    <property type="match status" value="1"/>
</dbReference>
<dbReference type="Proteomes" id="UP000198525">
    <property type="component" value="Unassembled WGS sequence"/>
</dbReference>
<evidence type="ECO:0000313" key="10">
    <source>
        <dbReference type="Proteomes" id="UP000198525"/>
    </source>
</evidence>
<dbReference type="Gene3D" id="1.20.1600.10">
    <property type="entry name" value="Outer membrane efflux proteins (OEP)"/>
    <property type="match status" value="1"/>
</dbReference>
<dbReference type="InterPro" id="IPR051906">
    <property type="entry name" value="TolC-like"/>
</dbReference>
<dbReference type="NCBIfam" id="TIGR01844">
    <property type="entry name" value="type_I_sec_TolC"/>
    <property type="match status" value="1"/>
</dbReference>
<accession>A0A1G8T584</accession>
<dbReference type="AlphaFoldDB" id="A0A1G8T584"/>